<evidence type="ECO:0000313" key="3">
    <source>
        <dbReference type="EMBL" id="OEV37333.1"/>
    </source>
</evidence>
<dbReference type="InterPro" id="IPR007295">
    <property type="entry name" value="DUF402"/>
</dbReference>
<dbReference type="EMBL" id="JPRF03000021">
    <property type="protein sequence ID" value="OEV37333.1"/>
    <property type="molecule type" value="Genomic_DNA"/>
</dbReference>
<name>A0A1E7NA21_KITAU</name>
<reference evidence="3" key="1">
    <citation type="submission" date="2016-08" db="EMBL/GenBank/DDBJ databases">
        <title>Sequencing, Assembly and Comparative Genomics of S. aureofaciens ATCC 10762.</title>
        <authorList>
            <person name="Gradnigo J.S."/>
            <person name="Johnson N."/>
            <person name="Somerville G.A."/>
        </authorList>
    </citation>
    <scope>NUCLEOTIDE SEQUENCE [LARGE SCALE GENOMIC DNA]</scope>
    <source>
        <strain evidence="3">ATCC 10762</strain>
    </source>
</reference>
<dbReference type="InterPro" id="IPR035930">
    <property type="entry name" value="FomD-like_sf"/>
</dbReference>
<evidence type="ECO:0000256" key="1">
    <source>
        <dbReference type="ARBA" id="ARBA00022801"/>
    </source>
</evidence>
<dbReference type="AlphaFoldDB" id="A0A1E7NA21"/>
<protein>
    <recommendedName>
        <fullName evidence="2">DUF402 domain-containing protein</fullName>
    </recommendedName>
</protein>
<accession>A0A1E7NA21</accession>
<comment type="caution">
    <text evidence="3">The sequence shown here is derived from an EMBL/GenBank/DDBJ whole genome shotgun (WGS) entry which is preliminary data.</text>
</comment>
<keyword evidence="1" id="KW-0378">Hydrolase</keyword>
<evidence type="ECO:0000259" key="2">
    <source>
        <dbReference type="Pfam" id="PF04167"/>
    </source>
</evidence>
<keyword evidence="4" id="KW-1185">Reference proteome</keyword>
<dbReference type="Gene3D" id="2.40.380.10">
    <property type="entry name" value="FomD-like"/>
    <property type="match status" value="1"/>
</dbReference>
<dbReference type="PANTHER" id="PTHR39159:SF1">
    <property type="entry name" value="UPF0374 PROTEIN YGAC"/>
    <property type="match status" value="1"/>
</dbReference>
<dbReference type="Proteomes" id="UP000037395">
    <property type="component" value="Unassembled WGS sequence"/>
</dbReference>
<sequence>MCPVAALCPFSLRPAGAGRVWTAMPQRVIADTGHVVTLAYWPGIESLAPTTWITATRTGDDTTRKQGLQDLAAGTWTLGRYRWTGTELLSHFLAGEWFSVHCFQDATTHEPLRWYVNFEKPYQRRPGGIDTLDLCLDLVVTPDQSGHHWKDRDEYSQLRRLGLIDDYLHHQVEQAQGRPIAMLDNHTGPFAAGWPTWAPDPSWPLPTLPDDADDPAAGR</sequence>
<dbReference type="GO" id="GO:0016787">
    <property type="term" value="F:hydrolase activity"/>
    <property type="evidence" value="ECO:0007669"/>
    <property type="project" value="UniProtKB-KW"/>
</dbReference>
<feature type="domain" description="DUF402" evidence="2">
    <location>
        <begin position="74"/>
        <end position="182"/>
    </location>
</feature>
<dbReference type="Pfam" id="PF04167">
    <property type="entry name" value="DUF402"/>
    <property type="match status" value="1"/>
</dbReference>
<organism evidence="3 4">
    <name type="scientific">Kitasatospora aureofaciens</name>
    <name type="common">Streptomyces aureofaciens</name>
    <dbReference type="NCBI Taxonomy" id="1894"/>
    <lineage>
        <taxon>Bacteria</taxon>
        <taxon>Bacillati</taxon>
        <taxon>Actinomycetota</taxon>
        <taxon>Actinomycetes</taxon>
        <taxon>Kitasatosporales</taxon>
        <taxon>Streptomycetaceae</taxon>
        <taxon>Kitasatospora</taxon>
    </lineage>
</organism>
<proteinExistence type="predicted"/>
<evidence type="ECO:0000313" key="4">
    <source>
        <dbReference type="Proteomes" id="UP000037395"/>
    </source>
</evidence>
<dbReference type="PANTHER" id="PTHR39159">
    <property type="match status" value="1"/>
</dbReference>
<dbReference type="SUPFAM" id="SSF159234">
    <property type="entry name" value="FomD-like"/>
    <property type="match status" value="1"/>
</dbReference>
<gene>
    <name evidence="3" type="ORF">HS99_0005980</name>
</gene>
<dbReference type="InterPro" id="IPR050212">
    <property type="entry name" value="Ntdp-like"/>
</dbReference>